<feature type="non-terminal residue" evidence="2">
    <location>
        <position position="1"/>
    </location>
</feature>
<comment type="caution">
    <text evidence="2">The sequence shown here is derived from an EMBL/GenBank/DDBJ whole genome shotgun (WGS) entry which is preliminary data.</text>
</comment>
<proteinExistence type="predicted"/>
<organism evidence="2 3">
    <name type="scientific">Mucuna pruriens</name>
    <name type="common">Velvet bean</name>
    <name type="synonym">Dolichos pruriens</name>
    <dbReference type="NCBI Taxonomy" id="157652"/>
    <lineage>
        <taxon>Eukaryota</taxon>
        <taxon>Viridiplantae</taxon>
        <taxon>Streptophyta</taxon>
        <taxon>Embryophyta</taxon>
        <taxon>Tracheophyta</taxon>
        <taxon>Spermatophyta</taxon>
        <taxon>Magnoliopsida</taxon>
        <taxon>eudicotyledons</taxon>
        <taxon>Gunneridae</taxon>
        <taxon>Pentapetalae</taxon>
        <taxon>rosids</taxon>
        <taxon>fabids</taxon>
        <taxon>Fabales</taxon>
        <taxon>Fabaceae</taxon>
        <taxon>Papilionoideae</taxon>
        <taxon>50 kb inversion clade</taxon>
        <taxon>NPAAA clade</taxon>
        <taxon>indigoferoid/millettioid clade</taxon>
        <taxon>Phaseoleae</taxon>
        <taxon>Mucuna</taxon>
    </lineage>
</organism>
<keyword evidence="1" id="KW-0175">Coiled coil</keyword>
<reference evidence="2" key="1">
    <citation type="submission" date="2018-05" db="EMBL/GenBank/DDBJ databases">
        <title>Draft genome of Mucuna pruriens seed.</title>
        <authorList>
            <person name="Nnadi N.E."/>
            <person name="Vos R."/>
            <person name="Hasami M.H."/>
            <person name="Devisetty U.K."/>
            <person name="Aguiy J.C."/>
        </authorList>
    </citation>
    <scope>NUCLEOTIDE SEQUENCE [LARGE SCALE GENOMIC DNA]</scope>
    <source>
        <strain evidence="2">JCA_2017</strain>
    </source>
</reference>
<evidence type="ECO:0000313" key="2">
    <source>
        <dbReference type="EMBL" id="RDX62905.1"/>
    </source>
</evidence>
<dbReference type="Proteomes" id="UP000257109">
    <property type="component" value="Unassembled WGS sequence"/>
</dbReference>
<dbReference type="AlphaFoldDB" id="A0A371EA39"/>
<sequence>MCKEFDVLQKENDLLKKENESLKEEKTINEKLQEKVIDLRQSLAKFVNGSENLKNILEHKRHPYDKSSIGYDKKRI</sequence>
<protein>
    <submittedName>
        <fullName evidence="2">Uncharacterized protein</fullName>
    </submittedName>
</protein>
<dbReference type="EMBL" id="QJKJ01015204">
    <property type="protein sequence ID" value="RDX62905.1"/>
    <property type="molecule type" value="Genomic_DNA"/>
</dbReference>
<name>A0A371EA39_MUCPR</name>
<keyword evidence="3" id="KW-1185">Reference proteome</keyword>
<feature type="coiled-coil region" evidence="1">
    <location>
        <begin position="5"/>
        <end position="42"/>
    </location>
</feature>
<evidence type="ECO:0000313" key="3">
    <source>
        <dbReference type="Proteomes" id="UP000257109"/>
    </source>
</evidence>
<evidence type="ECO:0000256" key="1">
    <source>
        <dbReference type="SAM" id="Coils"/>
    </source>
</evidence>
<gene>
    <name evidence="2" type="ORF">CR513_58726</name>
</gene>
<accession>A0A371EA39</accession>